<feature type="transmembrane region" description="Helical" evidence="5">
    <location>
        <begin position="96"/>
        <end position="115"/>
    </location>
</feature>
<protein>
    <recommendedName>
        <fullName evidence="6">EamA domain-containing protein</fullName>
    </recommendedName>
</protein>
<evidence type="ECO:0000313" key="8">
    <source>
        <dbReference type="Proteomes" id="UP000594262"/>
    </source>
</evidence>
<evidence type="ECO:0000256" key="3">
    <source>
        <dbReference type="ARBA" id="ARBA00022989"/>
    </source>
</evidence>
<reference evidence="7" key="1">
    <citation type="submission" date="2021-01" db="UniProtKB">
        <authorList>
            <consortium name="EnsemblMetazoa"/>
        </authorList>
    </citation>
    <scope>IDENTIFICATION</scope>
</reference>
<dbReference type="PANTHER" id="PTHR22911">
    <property type="entry name" value="ACYL-MALONYL CONDENSING ENZYME-RELATED"/>
    <property type="match status" value="1"/>
</dbReference>
<dbReference type="EnsemblMetazoa" id="CLYHEMT019375.1">
    <property type="protein sequence ID" value="CLYHEMP019375.1"/>
    <property type="gene ID" value="CLYHEMG019375"/>
</dbReference>
<comment type="subcellular location">
    <subcellularLocation>
        <location evidence="1">Membrane</location>
        <topology evidence="1">Multi-pass membrane protein</topology>
    </subcellularLocation>
</comment>
<dbReference type="Proteomes" id="UP000594262">
    <property type="component" value="Unplaced"/>
</dbReference>
<evidence type="ECO:0000259" key="6">
    <source>
        <dbReference type="Pfam" id="PF00892"/>
    </source>
</evidence>
<feature type="transmembrane region" description="Helical" evidence="5">
    <location>
        <begin position="264"/>
        <end position="283"/>
    </location>
</feature>
<dbReference type="RefSeq" id="XP_066916655.1">
    <property type="nucleotide sequence ID" value="XM_067060554.1"/>
</dbReference>
<dbReference type="GO" id="GO:0016020">
    <property type="term" value="C:membrane"/>
    <property type="evidence" value="ECO:0007669"/>
    <property type="project" value="UniProtKB-SubCell"/>
</dbReference>
<organism evidence="7 8">
    <name type="scientific">Clytia hemisphaerica</name>
    <dbReference type="NCBI Taxonomy" id="252671"/>
    <lineage>
        <taxon>Eukaryota</taxon>
        <taxon>Metazoa</taxon>
        <taxon>Cnidaria</taxon>
        <taxon>Hydrozoa</taxon>
        <taxon>Hydroidolina</taxon>
        <taxon>Leptothecata</taxon>
        <taxon>Obeliida</taxon>
        <taxon>Clytiidae</taxon>
        <taxon>Clytia</taxon>
    </lineage>
</organism>
<evidence type="ECO:0000256" key="2">
    <source>
        <dbReference type="ARBA" id="ARBA00022692"/>
    </source>
</evidence>
<dbReference type="OrthoDB" id="306876at2759"/>
<feature type="transmembrane region" description="Helical" evidence="5">
    <location>
        <begin position="295"/>
        <end position="316"/>
    </location>
</feature>
<feature type="domain" description="EamA" evidence="6">
    <location>
        <begin position="235"/>
        <end position="367"/>
    </location>
</feature>
<evidence type="ECO:0000256" key="1">
    <source>
        <dbReference type="ARBA" id="ARBA00004141"/>
    </source>
</evidence>
<accession>A0A7M5X9L3</accession>
<keyword evidence="3 5" id="KW-1133">Transmembrane helix</keyword>
<dbReference type="InterPro" id="IPR000620">
    <property type="entry name" value="EamA_dom"/>
</dbReference>
<dbReference type="PANTHER" id="PTHR22911:SF6">
    <property type="entry name" value="SOLUTE CARRIER FAMILY 35 MEMBER G1"/>
    <property type="match status" value="1"/>
</dbReference>
<feature type="transmembrane region" description="Helical" evidence="5">
    <location>
        <begin position="154"/>
        <end position="174"/>
    </location>
</feature>
<feature type="transmembrane region" description="Helical" evidence="5">
    <location>
        <begin position="59"/>
        <end position="84"/>
    </location>
</feature>
<feature type="transmembrane region" description="Helical" evidence="5">
    <location>
        <begin position="181"/>
        <end position="198"/>
    </location>
</feature>
<keyword evidence="4 5" id="KW-0472">Membrane</keyword>
<feature type="transmembrane region" description="Helical" evidence="5">
    <location>
        <begin position="352"/>
        <end position="374"/>
    </location>
</feature>
<dbReference type="SUPFAM" id="SSF103481">
    <property type="entry name" value="Multidrug resistance efflux transporter EmrE"/>
    <property type="match status" value="2"/>
</dbReference>
<dbReference type="AlphaFoldDB" id="A0A7M5X9L3"/>
<evidence type="ECO:0000256" key="5">
    <source>
        <dbReference type="SAM" id="Phobius"/>
    </source>
</evidence>
<proteinExistence type="predicted"/>
<feature type="transmembrane region" description="Helical" evidence="5">
    <location>
        <begin position="328"/>
        <end position="346"/>
    </location>
</feature>
<keyword evidence="8" id="KW-1185">Reference proteome</keyword>
<evidence type="ECO:0000256" key="4">
    <source>
        <dbReference type="ARBA" id="ARBA00023136"/>
    </source>
</evidence>
<evidence type="ECO:0000313" key="7">
    <source>
        <dbReference type="EnsemblMetazoa" id="CLYHEMP019375.1"/>
    </source>
</evidence>
<dbReference type="Pfam" id="PF00892">
    <property type="entry name" value="EamA"/>
    <property type="match status" value="2"/>
</dbReference>
<feature type="transmembrane region" description="Helical" evidence="5">
    <location>
        <begin position="232"/>
        <end position="252"/>
    </location>
</feature>
<keyword evidence="2 5" id="KW-0812">Transmembrane</keyword>
<dbReference type="GeneID" id="136803827"/>
<feature type="domain" description="EamA" evidence="6">
    <location>
        <begin position="79"/>
        <end position="197"/>
    </location>
</feature>
<feature type="transmembrane region" description="Helical" evidence="5">
    <location>
        <begin position="127"/>
        <end position="148"/>
    </location>
</feature>
<name>A0A7M5X9L3_9CNID</name>
<dbReference type="InterPro" id="IPR037185">
    <property type="entry name" value="EmrE-like"/>
</dbReference>
<sequence length="406" mass="45374">MLKQSQLQPKARRAKRKPAYHQFEEDDSHLFDLPAVGFEDKMVGIIGNMIGTDNKHQKMLALVLMAAAGLFLTLGNSLVQFVYMKNPDLHISSFEVLFIRSIIQFFFTMIFMVHGKVHPYGSEKKNIWSLCIMGIIEAAAIVLVYLALEKIPVGDATVIQFTAPVFTMIFSFCITKKCCGWVDGIFGTVSFVGVILIAKPSIIEGNKTSIYFHHQHKVPHSQSMINTLSTDYIVGASFALLAAICLSWFYILNKMNGKKTDVTLTIFYPSVFGMIIAPIAMGIKGERVVTTELNSLSWGLLFVVGFVAFIGLMFMAEALQLENPGPAVLVRNMDVIYAFLFQYIFVRHPPGLSALIGTIIVLSCTSIIAINRIFNWDKNCYNNDEEAMTDDREFLLLDSAGNDEKE</sequence>